<protein>
    <submittedName>
        <fullName evidence="1">Uncharacterized protein</fullName>
    </submittedName>
</protein>
<evidence type="ECO:0000313" key="1">
    <source>
        <dbReference type="EMBL" id="GHO87578.1"/>
    </source>
</evidence>
<reference evidence="1 2" key="1">
    <citation type="journal article" date="2021" name="Int. J. Syst. Evol. Microbiol.">
        <title>Reticulibacter mediterranei gen. nov., sp. nov., within the new family Reticulibacteraceae fam. nov., and Ktedonospora formicarum gen. nov., sp. nov., Ktedonobacter robiniae sp. nov., Dictyobacter formicarum sp. nov. and Dictyobacter arantiisoli sp. nov., belonging to the class Ktedonobacteria.</title>
        <authorList>
            <person name="Yabe S."/>
            <person name="Zheng Y."/>
            <person name="Wang C.M."/>
            <person name="Sakai Y."/>
            <person name="Abe K."/>
            <person name="Yokota A."/>
            <person name="Donadio S."/>
            <person name="Cavaletti L."/>
            <person name="Monciardini P."/>
        </authorList>
    </citation>
    <scope>NUCLEOTIDE SEQUENCE [LARGE SCALE GENOMIC DNA]</scope>
    <source>
        <strain evidence="1 2">SOSP1-9</strain>
    </source>
</reference>
<gene>
    <name evidence="1" type="ORF">KSZ_55840</name>
</gene>
<proteinExistence type="predicted"/>
<keyword evidence="2" id="KW-1185">Reference proteome</keyword>
<dbReference type="EMBL" id="BNJJ01000018">
    <property type="protein sequence ID" value="GHO87578.1"/>
    <property type="molecule type" value="Genomic_DNA"/>
</dbReference>
<evidence type="ECO:0000313" key="2">
    <source>
        <dbReference type="Proteomes" id="UP000635565"/>
    </source>
</evidence>
<accession>A0ABQ3VPQ2</accession>
<organism evidence="1 2">
    <name type="scientific">Dictyobacter formicarum</name>
    <dbReference type="NCBI Taxonomy" id="2778368"/>
    <lineage>
        <taxon>Bacteria</taxon>
        <taxon>Bacillati</taxon>
        <taxon>Chloroflexota</taxon>
        <taxon>Ktedonobacteria</taxon>
        <taxon>Ktedonobacterales</taxon>
        <taxon>Dictyobacteraceae</taxon>
        <taxon>Dictyobacter</taxon>
    </lineage>
</organism>
<sequence>MITSTARCTLSSKSHVRPIAISQAGRKLLISAAPAWRSAQVKAKQLLGEEGVAAIVSVADSIPLDELVE</sequence>
<name>A0ABQ3VPQ2_9CHLR</name>
<comment type="caution">
    <text evidence="1">The sequence shown here is derived from an EMBL/GenBank/DDBJ whole genome shotgun (WGS) entry which is preliminary data.</text>
</comment>
<dbReference type="Proteomes" id="UP000635565">
    <property type="component" value="Unassembled WGS sequence"/>
</dbReference>